<sequence>MNTHTLPIIGRHHSPLSQKFGIPRQPNLVAVKSHICFYPPFNNPDAFVGIERYSHLWVLWQFHQNKSQNNFRPQVRPPRLGGNDKMGVFATRSMYRPSQLGMSVVVLDGVEVRHHEVILHIMGADMMDGTPIIDIKPYLAFVDGVVNAKGFDRPIMRQSIFTPSAKRAFDGLCQTQHLTARDEQIIGDLIAQDPRPAYRQHEIGIINTMRYKSTDVDFMMNEHGVLSIECLRLIEASNERVILKV</sequence>
<dbReference type="Gene3D" id="3.30.2310.10">
    <property type="entry name" value="YaeB-like"/>
    <property type="match status" value="1"/>
</dbReference>
<dbReference type="EMBL" id="JBJJXE010000004">
    <property type="protein sequence ID" value="MFL1732139.1"/>
    <property type="molecule type" value="Genomic_DNA"/>
</dbReference>
<feature type="domain" description="TsaA-like" evidence="3">
    <location>
        <begin position="6"/>
        <end position="147"/>
    </location>
</feature>
<keyword evidence="5" id="KW-1185">Reference proteome</keyword>
<accession>A0ABW8U4R1</accession>
<comment type="caution">
    <text evidence="4">The sequence shown here is derived from an EMBL/GenBank/DDBJ whole genome shotgun (WGS) entry which is preliminary data.</text>
</comment>
<dbReference type="PANTHER" id="PTHR12818:SF0">
    <property type="entry name" value="TRNA (ADENINE(37)-N6)-METHYLTRANSFERASE"/>
    <property type="match status" value="1"/>
</dbReference>
<dbReference type="CDD" id="cd09281">
    <property type="entry name" value="UPF0066"/>
    <property type="match status" value="1"/>
</dbReference>
<comment type="similarity">
    <text evidence="2">Belongs to the tRNA methyltransferase O family.</text>
</comment>
<evidence type="ECO:0000256" key="2">
    <source>
        <dbReference type="ARBA" id="ARBA00033753"/>
    </source>
</evidence>
<dbReference type="Gene3D" id="2.40.30.70">
    <property type="entry name" value="YaeB-like"/>
    <property type="match status" value="1"/>
</dbReference>
<dbReference type="Pfam" id="PF01980">
    <property type="entry name" value="TrmO_N"/>
    <property type="match status" value="1"/>
</dbReference>
<dbReference type="NCBIfam" id="TIGR00104">
    <property type="entry name" value="tRNA_TsaA"/>
    <property type="match status" value="1"/>
</dbReference>
<reference evidence="4 5" key="1">
    <citation type="submission" date="2024-11" db="EMBL/GenBank/DDBJ databases">
        <title>First Report of Moraxella oculi in Brazil in an Infectious Bovine Keratoconjunctivitis Outbreak.</title>
        <authorList>
            <person name="Carvalho C.V."/>
            <person name="Domingues R."/>
            <person name="Coutinho C."/>
            <person name="Honorio N.T.B.S."/>
            <person name="Faza D.R.L.R."/>
            <person name="Carvalho W.A."/>
            <person name="Machado A.B.F."/>
            <person name="Martins M.F."/>
            <person name="Gaspar E.B."/>
        </authorList>
    </citation>
    <scope>NUCLEOTIDE SEQUENCE [LARGE SCALE GENOMIC DNA]</scope>
    <source>
        <strain evidence="4 5">2117LE</strain>
    </source>
</reference>
<organism evidence="4 5">
    <name type="scientific">Moraxella oculi</name>
    <dbReference type="NCBI Taxonomy" id="2940516"/>
    <lineage>
        <taxon>Bacteria</taxon>
        <taxon>Pseudomonadati</taxon>
        <taxon>Pseudomonadota</taxon>
        <taxon>Gammaproteobacteria</taxon>
        <taxon>Moraxellales</taxon>
        <taxon>Moraxellaceae</taxon>
        <taxon>Moraxella</taxon>
    </lineage>
</organism>
<dbReference type="RefSeq" id="WP_407068838.1">
    <property type="nucleotide sequence ID" value="NZ_JBJJXE010000004.1"/>
</dbReference>
<protein>
    <submittedName>
        <fullName evidence="4">tRNA (N6-threonylcarbamoyladenosine(37)-N6)-methyltransferase TrmO</fullName>
    </submittedName>
</protein>
<dbReference type="SUPFAM" id="SSF118196">
    <property type="entry name" value="YaeB-like"/>
    <property type="match status" value="1"/>
</dbReference>
<dbReference type="InterPro" id="IPR036414">
    <property type="entry name" value="YaeB_N_sf"/>
</dbReference>
<keyword evidence="1" id="KW-0949">S-adenosyl-L-methionine</keyword>
<proteinExistence type="inferred from homology"/>
<dbReference type="PROSITE" id="PS51668">
    <property type="entry name" value="TSAA_2"/>
    <property type="match status" value="1"/>
</dbReference>
<evidence type="ECO:0000313" key="4">
    <source>
        <dbReference type="EMBL" id="MFL1732139.1"/>
    </source>
</evidence>
<gene>
    <name evidence="4" type="primary">tsaA</name>
    <name evidence="4" type="ORF">ACJHVH_03875</name>
</gene>
<dbReference type="InterPro" id="IPR036413">
    <property type="entry name" value="YaeB-like_sf"/>
</dbReference>
<dbReference type="PANTHER" id="PTHR12818">
    <property type="entry name" value="TRNA (ADENINE(37)-N6)-METHYLTRANSFERASE"/>
    <property type="match status" value="1"/>
</dbReference>
<evidence type="ECO:0000256" key="1">
    <source>
        <dbReference type="ARBA" id="ARBA00022691"/>
    </source>
</evidence>
<name>A0ABW8U4R1_9GAMM</name>
<evidence type="ECO:0000259" key="3">
    <source>
        <dbReference type="PROSITE" id="PS51668"/>
    </source>
</evidence>
<dbReference type="Proteomes" id="UP001624684">
    <property type="component" value="Unassembled WGS sequence"/>
</dbReference>
<evidence type="ECO:0000313" key="5">
    <source>
        <dbReference type="Proteomes" id="UP001624684"/>
    </source>
</evidence>
<dbReference type="InterPro" id="IPR040372">
    <property type="entry name" value="YaeB-like"/>
</dbReference>
<dbReference type="InterPro" id="IPR023370">
    <property type="entry name" value="TrmO-like_N"/>
</dbReference>